<keyword evidence="3" id="KW-1185">Reference proteome</keyword>
<evidence type="ECO:0000313" key="2">
    <source>
        <dbReference type="EMBL" id="GEM77493.1"/>
    </source>
</evidence>
<protein>
    <submittedName>
        <fullName evidence="2">Uncharacterized protein</fullName>
    </submittedName>
</protein>
<feature type="signal peptide" evidence="1">
    <location>
        <begin position="1"/>
        <end position="23"/>
    </location>
</feature>
<name>A0A511QJJ1_9VIBR</name>
<feature type="chain" id="PRO_5022093555" evidence="1">
    <location>
        <begin position="24"/>
        <end position="518"/>
    </location>
</feature>
<sequence>MFKRRVFAVLLSLSSLTITPATANNEKPHYGSDEYADYVISKGSEHRLTATQLSELSSAISRSVVASYGRLIDRHTAASIEYTLIDALMNSPTFQSAVSFGINNQQETLGRIQFSNEYEINPDQDMFEDIDEIEAWEIEESDATNSPLICINEAKEDDEGNPIVNICLAPSTHSEEYSWWQEALIHEMIHHITGSSDPDSEVRYGPTEILAQRVARENNWFVPSFRGYSDPERTEGIQRRNFNALIDTINRHPAAASELMSRLATIASGLRASNQFTLLTSYCSSSQIDLPPLPDFDDDHFNMGAAFFTGASASQSVGRCSIDNALRVQSVTEDIRFAAGYPLIKRDFKNLNLLVAKQAFLRVKNRGAFYAKNWSSWKAWYQASAWKHAFGYGLYGYGLEQAIGNDLYNPYGLVFNDGSFSVGVVGKDVTSSTKSDNFTTLAGTNWHTIKYAGQMFFDRNGRPVALVITDMMTGVVGSGWSFIYSEGKWLYEPHDDWDDRYFANSELSLDAHAPQFIR</sequence>
<accession>A0A511QJJ1</accession>
<dbReference type="EMBL" id="BJXJ01000058">
    <property type="protein sequence ID" value="GEM77493.1"/>
    <property type="molecule type" value="Genomic_DNA"/>
</dbReference>
<gene>
    <name evidence="2" type="ORF">VSA01S_36050</name>
</gene>
<comment type="caution">
    <text evidence="2">The sequence shown here is derived from an EMBL/GenBank/DDBJ whole genome shotgun (WGS) entry which is preliminary data.</text>
</comment>
<reference evidence="2 3" key="1">
    <citation type="submission" date="2019-07" db="EMBL/GenBank/DDBJ databases">
        <title>Whole genome shotgun sequence of Vibrio sagamiensis NBRC 104589.</title>
        <authorList>
            <person name="Hosoyama A."/>
            <person name="Uohara A."/>
            <person name="Ohji S."/>
            <person name="Ichikawa N."/>
        </authorList>
    </citation>
    <scope>NUCLEOTIDE SEQUENCE [LARGE SCALE GENOMIC DNA]</scope>
    <source>
        <strain evidence="2 3">NBRC 104589</strain>
    </source>
</reference>
<dbReference type="AlphaFoldDB" id="A0A511QJJ1"/>
<dbReference type="RefSeq" id="WP_039981518.1">
    <property type="nucleotide sequence ID" value="NZ_BAOJ01000060.1"/>
</dbReference>
<dbReference type="Proteomes" id="UP000321922">
    <property type="component" value="Unassembled WGS sequence"/>
</dbReference>
<keyword evidence="1" id="KW-0732">Signal</keyword>
<proteinExistence type="predicted"/>
<organism evidence="2 3">
    <name type="scientific">Vibrio sagamiensis NBRC 104589</name>
    <dbReference type="NCBI Taxonomy" id="1219064"/>
    <lineage>
        <taxon>Bacteria</taxon>
        <taxon>Pseudomonadati</taxon>
        <taxon>Pseudomonadota</taxon>
        <taxon>Gammaproteobacteria</taxon>
        <taxon>Vibrionales</taxon>
        <taxon>Vibrionaceae</taxon>
        <taxon>Vibrio</taxon>
    </lineage>
</organism>
<dbReference type="OrthoDB" id="5848330at2"/>
<evidence type="ECO:0000256" key="1">
    <source>
        <dbReference type="SAM" id="SignalP"/>
    </source>
</evidence>
<evidence type="ECO:0000313" key="3">
    <source>
        <dbReference type="Proteomes" id="UP000321922"/>
    </source>
</evidence>
<dbReference type="InterPro" id="IPR025208">
    <property type="entry name" value="Peptidase_M85"/>
</dbReference>
<dbReference type="Pfam" id="PF13678">
    <property type="entry name" value="Peptidase_M85"/>
    <property type="match status" value="1"/>
</dbReference>